<protein>
    <submittedName>
        <fullName evidence="2">Uncharacterized protein</fullName>
    </submittedName>
</protein>
<dbReference type="EMBL" id="LR796161">
    <property type="protein sequence ID" value="CAB4122412.1"/>
    <property type="molecule type" value="Genomic_DNA"/>
</dbReference>
<gene>
    <name evidence="2" type="ORF">UFOVP31_22</name>
</gene>
<feature type="coiled-coil region" evidence="1">
    <location>
        <begin position="135"/>
        <end position="176"/>
    </location>
</feature>
<organism evidence="2">
    <name type="scientific">uncultured Caudovirales phage</name>
    <dbReference type="NCBI Taxonomy" id="2100421"/>
    <lineage>
        <taxon>Viruses</taxon>
        <taxon>Duplodnaviria</taxon>
        <taxon>Heunggongvirae</taxon>
        <taxon>Uroviricota</taxon>
        <taxon>Caudoviricetes</taxon>
        <taxon>Peduoviridae</taxon>
        <taxon>Maltschvirus</taxon>
        <taxon>Maltschvirus maltsch</taxon>
    </lineage>
</organism>
<keyword evidence="1" id="KW-0175">Coiled coil</keyword>
<accession>A0A6J5KMK7</accession>
<sequence length="252" mass="28510">MTKLWENDSCEAVQAYFTVYPVSVAAALWCGIAPAEVQEHLDISTLSARGIYQHPYIRCLEPRCRAIHDAIDKGLLPCSRENGKVVEEHVAVARRHVSRQHLKDWIAAQFPDDKPTFLFDDIERNTHSAINKDAYQALQADRDALRARLEKAADEYRKLRAERDELITKNEQLVDQLRPEKDLGLRAETTYLNIIGGLVALFLMKTPAGKPHSVFKSQSALIDQLLANFKKSGVTKRTLEEKFAAANKSLEQ</sequence>
<proteinExistence type="predicted"/>
<name>A0A6J5KMK7_9CAUD</name>
<evidence type="ECO:0000313" key="2">
    <source>
        <dbReference type="EMBL" id="CAB4122412.1"/>
    </source>
</evidence>
<evidence type="ECO:0000256" key="1">
    <source>
        <dbReference type="SAM" id="Coils"/>
    </source>
</evidence>
<reference evidence="2" key="1">
    <citation type="submission" date="2020-04" db="EMBL/GenBank/DDBJ databases">
        <authorList>
            <person name="Chiriac C."/>
            <person name="Salcher M."/>
            <person name="Ghai R."/>
            <person name="Kavagutti S V."/>
        </authorList>
    </citation>
    <scope>NUCLEOTIDE SEQUENCE</scope>
</reference>